<feature type="region of interest" description="Disordered" evidence="1">
    <location>
        <begin position="1"/>
        <end position="46"/>
    </location>
</feature>
<dbReference type="OrthoDB" id="3177701at2759"/>
<evidence type="ECO:0000256" key="1">
    <source>
        <dbReference type="SAM" id="MobiDB-lite"/>
    </source>
</evidence>
<protein>
    <submittedName>
        <fullName evidence="2">Uncharacterized protein</fullName>
    </submittedName>
</protein>
<evidence type="ECO:0000313" key="3">
    <source>
        <dbReference type="Proteomes" id="UP000054248"/>
    </source>
</evidence>
<gene>
    <name evidence="2" type="ORF">M407DRAFT_6024</name>
</gene>
<keyword evidence="3" id="KW-1185">Reference proteome</keyword>
<proteinExistence type="predicted"/>
<dbReference type="Proteomes" id="UP000054248">
    <property type="component" value="Unassembled WGS sequence"/>
</dbReference>
<reference evidence="3" key="2">
    <citation type="submission" date="2015-01" db="EMBL/GenBank/DDBJ databases">
        <title>Evolutionary Origins and Diversification of the Mycorrhizal Mutualists.</title>
        <authorList>
            <consortium name="DOE Joint Genome Institute"/>
            <consortium name="Mycorrhizal Genomics Consortium"/>
            <person name="Kohler A."/>
            <person name="Kuo A."/>
            <person name="Nagy L.G."/>
            <person name="Floudas D."/>
            <person name="Copeland A."/>
            <person name="Barry K.W."/>
            <person name="Cichocki N."/>
            <person name="Veneault-Fourrey C."/>
            <person name="LaButti K."/>
            <person name="Lindquist E.A."/>
            <person name="Lipzen A."/>
            <person name="Lundell T."/>
            <person name="Morin E."/>
            <person name="Murat C."/>
            <person name="Riley R."/>
            <person name="Ohm R."/>
            <person name="Sun H."/>
            <person name="Tunlid A."/>
            <person name="Henrissat B."/>
            <person name="Grigoriev I.V."/>
            <person name="Hibbett D.S."/>
            <person name="Martin F."/>
        </authorList>
    </citation>
    <scope>NUCLEOTIDE SEQUENCE [LARGE SCALE GENOMIC DNA]</scope>
    <source>
        <strain evidence="3">MUT 4182</strain>
    </source>
</reference>
<evidence type="ECO:0000313" key="2">
    <source>
        <dbReference type="EMBL" id="KIO29731.1"/>
    </source>
</evidence>
<sequence length="332" mass="36415">MSFDPDQRDLAPGPPPYVETEGLLSDRPSSTPLPSSAPVASPLSNTPDIVVSNPDSSVHFTFHGQDADACPSRTAGVVYGVIHVVGDNDRTFGYVTKYPTSLDIGFGRSEQNALVVAWRQSDGFQEIFLPTIPGNPKLVLRTSGKVSVAGSAWLELAVSGQDDIKPMIWRVTDQGSMESALSAAYRQFGGPILQTYTRSIDHTLTLFFMYGTMSVSTRSKFTPVIYLMIQDNRGCGLLNVPKQNRMTTTKGSSTETRGNMMDVALLSFDAALTDARIIQIQLQQASTRSYLTKEGAPEVDPQSKSKILRDELLQYELYTVIEEMEGGLMERR</sequence>
<accession>A0A0C3QNP0</accession>
<reference evidence="2 3" key="1">
    <citation type="submission" date="2014-04" db="EMBL/GenBank/DDBJ databases">
        <authorList>
            <consortium name="DOE Joint Genome Institute"/>
            <person name="Kuo A."/>
            <person name="Girlanda M."/>
            <person name="Perotto S."/>
            <person name="Kohler A."/>
            <person name="Nagy L.G."/>
            <person name="Floudas D."/>
            <person name="Copeland A."/>
            <person name="Barry K.W."/>
            <person name="Cichocki N."/>
            <person name="Veneault-Fourrey C."/>
            <person name="LaButti K."/>
            <person name="Lindquist E.A."/>
            <person name="Lipzen A."/>
            <person name="Lundell T."/>
            <person name="Morin E."/>
            <person name="Murat C."/>
            <person name="Sun H."/>
            <person name="Tunlid A."/>
            <person name="Henrissat B."/>
            <person name="Grigoriev I.V."/>
            <person name="Hibbett D.S."/>
            <person name="Martin F."/>
            <person name="Nordberg H.P."/>
            <person name="Cantor M.N."/>
            <person name="Hua S.X."/>
        </authorList>
    </citation>
    <scope>NUCLEOTIDE SEQUENCE [LARGE SCALE GENOMIC DNA]</scope>
    <source>
        <strain evidence="2 3">MUT 4182</strain>
    </source>
</reference>
<feature type="compositionally biased region" description="Low complexity" evidence="1">
    <location>
        <begin position="28"/>
        <end position="44"/>
    </location>
</feature>
<dbReference type="AlphaFoldDB" id="A0A0C3QNP0"/>
<name>A0A0C3QNP0_9AGAM</name>
<dbReference type="EMBL" id="KN822979">
    <property type="protein sequence ID" value="KIO29731.1"/>
    <property type="molecule type" value="Genomic_DNA"/>
</dbReference>
<organism evidence="2 3">
    <name type="scientific">Tulasnella calospora MUT 4182</name>
    <dbReference type="NCBI Taxonomy" id="1051891"/>
    <lineage>
        <taxon>Eukaryota</taxon>
        <taxon>Fungi</taxon>
        <taxon>Dikarya</taxon>
        <taxon>Basidiomycota</taxon>
        <taxon>Agaricomycotina</taxon>
        <taxon>Agaricomycetes</taxon>
        <taxon>Cantharellales</taxon>
        <taxon>Tulasnellaceae</taxon>
        <taxon>Tulasnella</taxon>
    </lineage>
</organism>
<dbReference type="HOGENOM" id="CLU_837272_0_0_1"/>